<reference evidence="2" key="2">
    <citation type="journal article" date="2017" name="J. Med. Entomol.">
        <title>Transcriptome Analysis of the Triatoma infestans (Hemiptera: Reduviidae) Integument.</title>
        <authorList>
            <person name="Calderon-Fernandez G.M."/>
            <person name="Moriconi D.E."/>
            <person name="Dulbecco A.B."/>
            <person name="Juarez M.P."/>
        </authorList>
    </citation>
    <scope>NUCLEOTIDE SEQUENCE</scope>
    <source>
        <strain evidence="2">Int1</strain>
        <tissue evidence="2">Integument</tissue>
    </source>
</reference>
<evidence type="ECO:0000313" key="2">
    <source>
        <dbReference type="EMBL" id="JAS01677.1"/>
    </source>
</evidence>
<feature type="region of interest" description="Disordered" evidence="1">
    <location>
        <begin position="1"/>
        <end position="66"/>
    </location>
</feature>
<feature type="region of interest" description="Disordered" evidence="1">
    <location>
        <begin position="99"/>
        <end position="170"/>
    </location>
</feature>
<sequence>MKPLNQESYYSIDSSAQLDIRTESENANPRRPTKPEFAFPATGTGERRPDEGYRKLPRPGVFTPTAPENVPVVQVYRRPFIPSPADNSRRPVEEVIAIRRPLKQENFSPLSQSLENGFRRPYVTPVSGEGDLSGPEDQNRRPPKQDAVNSDGIRRPEGMPITVAGFRRGVRPIDKEKKKILEELAYPGRKTKENPTTPETVTGRGPNYRNPFSNPPPVKEESEYFKPPKTVEFTAPGPSGEGSTQRPPPVYDIDEEYDVTLNDALQPSTLNPTLHYARVKTRGYQSAVTHPSYHSLLIPSASQTFYSKTPAHSNDDFETVVLPATRFTQARFKQRRPAEWYW</sequence>
<organism evidence="2">
    <name type="scientific">Triatoma infestans</name>
    <name type="common">Assassin bug</name>
    <dbReference type="NCBI Taxonomy" id="30076"/>
    <lineage>
        <taxon>Eukaryota</taxon>
        <taxon>Metazoa</taxon>
        <taxon>Ecdysozoa</taxon>
        <taxon>Arthropoda</taxon>
        <taxon>Hexapoda</taxon>
        <taxon>Insecta</taxon>
        <taxon>Pterygota</taxon>
        <taxon>Neoptera</taxon>
        <taxon>Paraneoptera</taxon>
        <taxon>Hemiptera</taxon>
        <taxon>Heteroptera</taxon>
        <taxon>Panheteroptera</taxon>
        <taxon>Cimicomorpha</taxon>
        <taxon>Reduviidae</taxon>
        <taxon>Triatominae</taxon>
        <taxon>Triatoma</taxon>
    </lineage>
</organism>
<feature type="region of interest" description="Disordered" evidence="1">
    <location>
        <begin position="182"/>
        <end position="250"/>
    </location>
</feature>
<protein>
    <submittedName>
        <fullName evidence="2">Flocculation protein flo11 isoform x2</fullName>
    </submittedName>
</protein>
<feature type="compositionally biased region" description="Polar residues" evidence="1">
    <location>
        <begin position="105"/>
        <end position="115"/>
    </location>
</feature>
<feature type="compositionally biased region" description="Polar residues" evidence="1">
    <location>
        <begin position="1"/>
        <end position="17"/>
    </location>
</feature>
<evidence type="ECO:0000256" key="1">
    <source>
        <dbReference type="SAM" id="MobiDB-lite"/>
    </source>
</evidence>
<feature type="compositionally biased region" description="Basic and acidic residues" evidence="1">
    <location>
        <begin position="45"/>
        <end position="54"/>
    </location>
</feature>
<name>A0A171A5G3_TRIIF</name>
<dbReference type="AlphaFoldDB" id="A0A171A5G3"/>
<dbReference type="EMBL" id="GEMB01001479">
    <property type="protein sequence ID" value="JAS01677.1"/>
    <property type="molecule type" value="Transcribed_RNA"/>
</dbReference>
<reference evidence="2" key="1">
    <citation type="submission" date="2016-04" db="EMBL/GenBank/DDBJ databases">
        <authorList>
            <person name="Calderon-Fernandez G.M.Sr."/>
        </authorList>
    </citation>
    <scope>NUCLEOTIDE SEQUENCE</scope>
    <source>
        <strain evidence="2">Int1</strain>
        <tissue evidence="2">Integument</tissue>
    </source>
</reference>
<proteinExistence type="predicted"/>
<accession>A0A171A5G3</accession>